<gene>
    <name evidence="1" type="ORF">HF863_05125</name>
</gene>
<sequence>MEIANEIARDSGSNPSKWGLFSLAGGKYSNVKTLIEALKKMLFYLESEYQPNFNVYKEYRELHHSVELLRNEVDAKANEYRNLPVNIQKLNMLAQKYEAFEEKFENEEAQKRYLVANCQTKCNGLSKNTSYGVS</sequence>
<protein>
    <submittedName>
        <fullName evidence="1">Uncharacterized protein</fullName>
    </submittedName>
</protein>
<reference evidence="1 2" key="1">
    <citation type="submission" date="2020-04" db="EMBL/GenBank/DDBJ databases">
        <authorList>
            <person name="Hitch T.C.A."/>
            <person name="Wylensek D."/>
            <person name="Clavel T."/>
        </authorList>
    </citation>
    <scope>NUCLEOTIDE SEQUENCE [LARGE SCALE GENOMIC DNA]</scope>
    <source>
        <strain evidence="1 2">WCA-389-WT-5H1</strain>
    </source>
</reference>
<evidence type="ECO:0000313" key="2">
    <source>
        <dbReference type="Proteomes" id="UP000563853"/>
    </source>
</evidence>
<dbReference type="Proteomes" id="UP000563853">
    <property type="component" value="Unassembled WGS sequence"/>
</dbReference>
<name>A0A848C4U0_9LACO</name>
<dbReference type="AlphaFoldDB" id="A0A848C4U0"/>
<dbReference type="RefSeq" id="WP_170091518.1">
    <property type="nucleotide sequence ID" value="NZ_JABAFP010000015.1"/>
</dbReference>
<comment type="caution">
    <text evidence="1">The sequence shown here is derived from an EMBL/GenBank/DDBJ whole genome shotgun (WGS) entry which is preliminary data.</text>
</comment>
<proteinExistence type="predicted"/>
<accession>A0A848C4U0</accession>
<dbReference type="EMBL" id="JABAFP010000015">
    <property type="protein sequence ID" value="NME42148.1"/>
    <property type="molecule type" value="Genomic_DNA"/>
</dbReference>
<organism evidence="1 2">
    <name type="scientific">Ligilactobacillus agilis</name>
    <dbReference type="NCBI Taxonomy" id="1601"/>
    <lineage>
        <taxon>Bacteria</taxon>
        <taxon>Bacillati</taxon>
        <taxon>Bacillota</taxon>
        <taxon>Bacilli</taxon>
        <taxon>Lactobacillales</taxon>
        <taxon>Lactobacillaceae</taxon>
        <taxon>Ligilactobacillus</taxon>
    </lineage>
</organism>
<evidence type="ECO:0000313" key="1">
    <source>
        <dbReference type="EMBL" id="NME42148.1"/>
    </source>
</evidence>